<gene>
    <name evidence="9" type="ORF">RI845_16620</name>
</gene>
<comment type="similarity">
    <text evidence="2">Belongs to the GSP F family.</text>
</comment>
<feature type="domain" description="Type II secretion system protein GspF" evidence="8">
    <location>
        <begin position="73"/>
        <end position="196"/>
    </location>
</feature>
<evidence type="ECO:0000256" key="2">
    <source>
        <dbReference type="ARBA" id="ARBA00005745"/>
    </source>
</evidence>
<keyword evidence="4 7" id="KW-0812">Transmembrane</keyword>
<evidence type="ECO:0000313" key="10">
    <source>
        <dbReference type="Proteomes" id="UP001248581"/>
    </source>
</evidence>
<keyword evidence="5 7" id="KW-1133">Transmembrane helix</keyword>
<comment type="subcellular location">
    <subcellularLocation>
        <location evidence="1">Cell membrane</location>
        <topology evidence="1">Multi-pass membrane protein</topology>
    </subcellularLocation>
</comment>
<feature type="transmembrane region" description="Helical" evidence="7">
    <location>
        <begin position="379"/>
        <end position="400"/>
    </location>
</feature>
<evidence type="ECO:0000256" key="7">
    <source>
        <dbReference type="SAM" id="Phobius"/>
    </source>
</evidence>
<sequence length="408" mass="45890">MAAFHYIGRSSHGKQVSGTIDASSSTAVAEQLNKQSIIPITIKAATTESATTSVKLSGWLVSKHVSPIDMIMFCRQMYALMRSGVPILSAMRGLADTTKSKALQDVLFAIHEKLEKGFSLSSSMSNYPEVFGKLMVSVVHVGENTGQLDESFAKLAQYLEREEETKKNIKQAMRYPSFVIIAIVIAMFILNIWVIPIFADMFKQFQTELPWATQWLIASSNFFTNYWWLILAVMFISVFSFKRYVATEHGLYNWDKRKLSIPLVGEIIERSLLARFSHSFSIVLKAGIPITTGLSLTADAIGNSFMTDKVRRMRQQVETGETLLRTSKSSELFTPLVLQMISVGEETGKIDELLEEVAEYYEREVDYDLKTLTDRIEPILISFMAGLVLILALGIFTPMWDMYSAVQG</sequence>
<dbReference type="PRINTS" id="PR00812">
    <property type="entry name" value="BCTERIALGSPF"/>
</dbReference>
<feature type="domain" description="Type II secretion system protein GspF" evidence="8">
    <location>
        <begin position="276"/>
        <end position="398"/>
    </location>
</feature>
<keyword evidence="10" id="KW-1185">Reference proteome</keyword>
<evidence type="ECO:0000256" key="3">
    <source>
        <dbReference type="ARBA" id="ARBA00022475"/>
    </source>
</evidence>
<evidence type="ECO:0000256" key="1">
    <source>
        <dbReference type="ARBA" id="ARBA00004651"/>
    </source>
</evidence>
<dbReference type="PANTHER" id="PTHR30012:SF4">
    <property type="entry name" value="MSHA BIOGENESIS PROTEIN MSHG"/>
    <property type="match status" value="1"/>
</dbReference>
<name>A0ABY9TIB5_9GAMM</name>
<reference evidence="10" key="1">
    <citation type="submission" date="2023-09" db="EMBL/GenBank/DDBJ databases">
        <authorList>
            <person name="Li S."/>
            <person name="Li X."/>
            <person name="Zhang C."/>
            <person name="Zhao Z."/>
        </authorList>
    </citation>
    <scope>NUCLEOTIDE SEQUENCE [LARGE SCALE GENOMIC DNA]</scope>
    <source>
        <strain evidence="10">SQ345</strain>
    </source>
</reference>
<dbReference type="InterPro" id="IPR003004">
    <property type="entry name" value="GspF/PilC"/>
</dbReference>
<dbReference type="Gene3D" id="1.20.81.30">
    <property type="entry name" value="Type II secretion system (T2SS), domain F"/>
    <property type="match status" value="2"/>
</dbReference>
<feature type="transmembrane region" description="Helical" evidence="7">
    <location>
        <begin position="226"/>
        <end position="245"/>
    </location>
</feature>
<dbReference type="InterPro" id="IPR042094">
    <property type="entry name" value="T2SS_GspF_sf"/>
</dbReference>
<dbReference type="Proteomes" id="UP001248581">
    <property type="component" value="Chromosome"/>
</dbReference>
<proteinExistence type="inferred from homology"/>
<dbReference type="PANTHER" id="PTHR30012">
    <property type="entry name" value="GENERAL SECRETION PATHWAY PROTEIN"/>
    <property type="match status" value="1"/>
</dbReference>
<keyword evidence="3" id="KW-1003">Cell membrane</keyword>
<dbReference type="RefSeq" id="WP_348387294.1">
    <property type="nucleotide sequence ID" value="NZ_CP134146.1"/>
</dbReference>
<evidence type="ECO:0000256" key="6">
    <source>
        <dbReference type="ARBA" id="ARBA00023136"/>
    </source>
</evidence>
<dbReference type="InterPro" id="IPR018076">
    <property type="entry name" value="T2SS_GspF_dom"/>
</dbReference>
<dbReference type="Pfam" id="PF00482">
    <property type="entry name" value="T2SSF"/>
    <property type="match status" value="2"/>
</dbReference>
<accession>A0ABY9TIB5</accession>
<dbReference type="EMBL" id="CP134146">
    <property type="protein sequence ID" value="WNC68136.1"/>
    <property type="molecule type" value="Genomic_DNA"/>
</dbReference>
<evidence type="ECO:0000256" key="4">
    <source>
        <dbReference type="ARBA" id="ARBA00022692"/>
    </source>
</evidence>
<evidence type="ECO:0000256" key="5">
    <source>
        <dbReference type="ARBA" id="ARBA00022989"/>
    </source>
</evidence>
<keyword evidence="6 7" id="KW-0472">Membrane</keyword>
<evidence type="ECO:0000313" key="9">
    <source>
        <dbReference type="EMBL" id="WNC68136.1"/>
    </source>
</evidence>
<evidence type="ECO:0000259" key="8">
    <source>
        <dbReference type="Pfam" id="PF00482"/>
    </source>
</evidence>
<feature type="transmembrane region" description="Helical" evidence="7">
    <location>
        <begin position="175"/>
        <end position="199"/>
    </location>
</feature>
<organism evidence="9 10">
    <name type="scientific">Thalassotalea nanhaiensis</name>
    <dbReference type="NCBI Taxonomy" id="3065648"/>
    <lineage>
        <taxon>Bacteria</taxon>
        <taxon>Pseudomonadati</taxon>
        <taxon>Pseudomonadota</taxon>
        <taxon>Gammaproteobacteria</taxon>
        <taxon>Alteromonadales</taxon>
        <taxon>Colwelliaceae</taxon>
        <taxon>Thalassotalea</taxon>
    </lineage>
</organism>
<protein>
    <submittedName>
        <fullName evidence="9">Type II secretion system F family protein</fullName>
    </submittedName>
</protein>